<evidence type="ECO:0000256" key="2">
    <source>
        <dbReference type="SAM" id="Phobius"/>
    </source>
</evidence>
<proteinExistence type="predicted"/>
<keyword evidence="2" id="KW-1133">Transmembrane helix</keyword>
<comment type="caution">
    <text evidence="3">The sequence shown here is derived from an EMBL/GenBank/DDBJ whole genome shotgun (WGS) entry which is preliminary data.</text>
</comment>
<keyword evidence="2" id="KW-0812">Transmembrane</keyword>
<accession>A0A0M8MS67</accession>
<feature type="transmembrane region" description="Helical" evidence="2">
    <location>
        <begin position="58"/>
        <end position="80"/>
    </location>
</feature>
<feature type="region of interest" description="Disordered" evidence="1">
    <location>
        <begin position="26"/>
        <end position="47"/>
    </location>
</feature>
<keyword evidence="4" id="KW-1185">Reference proteome</keyword>
<keyword evidence="2" id="KW-0472">Membrane</keyword>
<dbReference type="OrthoDB" id="3358811at2759"/>
<dbReference type="RefSeq" id="XP_017993329.1">
    <property type="nucleotide sequence ID" value="XM_018136990.1"/>
</dbReference>
<dbReference type="AlphaFoldDB" id="A0A0M8MS67"/>
<dbReference type="Proteomes" id="UP000037751">
    <property type="component" value="Unassembled WGS sequence"/>
</dbReference>
<evidence type="ECO:0000256" key="1">
    <source>
        <dbReference type="SAM" id="MobiDB-lite"/>
    </source>
</evidence>
<gene>
    <name evidence="3" type="ORF">Malapachy_2501</name>
</gene>
<sequence length="86" mass="9827">MVCCLSTMPSAKDIRARNELFAKKARETQNLRGSKGPNKRGLLHTHEERQKTSKVVQYTALFFLVLLGGGFVMEMLFLFMRSLNYA</sequence>
<name>A0A0M8MS67_9BASI</name>
<dbReference type="GeneID" id="28728865"/>
<reference evidence="3 4" key="1">
    <citation type="submission" date="2015-07" db="EMBL/GenBank/DDBJ databases">
        <title>Draft Genome Sequence of Malassezia furfur CBS1878 and Malassezia pachydermatis CBS1879.</title>
        <authorList>
            <person name="Triana S."/>
            <person name="Ohm R."/>
            <person name="Gonzalez A."/>
            <person name="DeCock H."/>
            <person name="Restrepo S."/>
            <person name="Celis A."/>
        </authorList>
    </citation>
    <scope>NUCLEOTIDE SEQUENCE [LARGE SCALE GENOMIC DNA]</scope>
    <source>
        <strain evidence="3 4">CBS 1879</strain>
    </source>
</reference>
<evidence type="ECO:0000313" key="4">
    <source>
        <dbReference type="Proteomes" id="UP000037751"/>
    </source>
</evidence>
<protein>
    <submittedName>
        <fullName evidence="3">Uncharacterized protein</fullName>
    </submittedName>
</protein>
<dbReference type="VEuPathDB" id="FungiDB:Malapachy_2501"/>
<evidence type="ECO:0000313" key="3">
    <source>
        <dbReference type="EMBL" id="KOS15697.1"/>
    </source>
</evidence>
<dbReference type="EMBL" id="LGAV01000002">
    <property type="protein sequence ID" value="KOS15697.1"/>
    <property type="molecule type" value="Genomic_DNA"/>
</dbReference>
<organism evidence="3 4">
    <name type="scientific">Malassezia pachydermatis</name>
    <dbReference type="NCBI Taxonomy" id="77020"/>
    <lineage>
        <taxon>Eukaryota</taxon>
        <taxon>Fungi</taxon>
        <taxon>Dikarya</taxon>
        <taxon>Basidiomycota</taxon>
        <taxon>Ustilaginomycotina</taxon>
        <taxon>Malasseziomycetes</taxon>
        <taxon>Malasseziales</taxon>
        <taxon>Malasseziaceae</taxon>
        <taxon>Malassezia</taxon>
    </lineage>
</organism>